<proteinExistence type="predicted"/>
<dbReference type="InterPro" id="IPR015915">
    <property type="entry name" value="Kelch-typ_b-propeller"/>
</dbReference>
<dbReference type="SMART" id="SM00612">
    <property type="entry name" value="Kelch"/>
    <property type="match status" value="6"/>
</dbReference>
<dbReference type="PROSITE" id="PS50097">
    <property type="entry name" value="BTB"/>
    <property type="match status" value="1"/>
</dbReference>
<dbReference type="eggNOG" id="KOG4441">
    <property type="taxonomic scope" value="Eukaryota"/>
</dbReference>
<dbReference type="AlphaFoldDB" id="A0A1I7VQV7"/>
<dbReference type="Proteomes" id="UP000095285">
    <property type="component" value="Unassembled WGS sequence"/>
</dbReference>
<dbReference type="FunFam" id="1.25.40.420:FF:000001">
    <property type="entry name" value="Kelch-like family member 12"/>
    <property type="match status" value="1"/>
</dbReference>
<reference evidence="6" key="2">
    <citation type="submission" date="2016-11" db="UniProtKB">
        <authorList>
            <consortium name="WormBaseParasite"/>
        </authorList>
    </citation>
    <scope>IDENTIFICATION</scope>
</reference>
<keyword evidence="2" id="KW-0677">Repeat</keyword>
<evidence type="ECO:0000256" key="3">
    <source>
        <dbReference type="SAM" id="MobiDB-lite"/>
    </source>
</evidence>
<sequence length="982" mass="109446">MRYSMEKNKKRRDRFRYNQNVKQRWVESGCCGLFFTCNGNEKQAVREAYNVIEQALEIWKKDGHSEEDSDDELAEKGTNFGSDQEDVADSVKRFCDQARSDSRNVKKRKIWQRPTGTNNCLFFTVKGVNDKNVYDFVDYLVEMVLKERCCRLLQRVWPVERTCRVDMVELDMEVSRLVSRHFHPTEDGKWPTYLFDFKARNNDSLGKGDVMDMVLLALKQLAPDSHVSLDNPHIAVLVQIVHKSGEYATSSLSYVSCVSNGGGTIDRIRRRASTQSIYQSIHSSRLRHQRNRNNMEDSMDFIPSGITSDSPVVSCPSNYLLAQHLVSSQNITTPPLVNSGSNILESTEFHDGLHANVVLANMSHFRDEKFMCDIEIEVEGVIFSGHRYVLAAAIPYFHSMFASEMIESRQSRIAIQDIPAVAFQQLLDFAYTSRVHINGDNVQQLLYAASILQMDTVCGACQRFLTQYLTTANCLSIRQFAEQHNCVSLMSSVDDFAMEHFPELRVLPDFMRIPFGHLVDLLRSSDLKVNNEQEVFETVIFWVEENIEERRSCLPDLLALVRLPQLPTPYFLNKVKKHPLIMECVRCRDLVADAMSEMMRAQIGPGISSVESASFSPVFPPVGNGGLYSSSTTNSQGVITDISATKHMYAPAPSFGVWTNCRPRKSAAGVIFCVGGRGTSGDPFRSVEAYDWRRDRWFSISDMNIRRRHVGVVSAQGKLYAIGGHDGTNHLSSAECFDPATNMWHTVASMDTRRRGIAVGALEGAIYAVGGLDDTACFQTVERYDIESDKWSGVEQMNVQRGGVGVAAVGKYLFAVGGNDGTSSLDSCERYDPLLNKWKLVASMQHRRAGAGVTVLDGCLYAIGGFDDNAPLPSCERYNPEDNTWTLLSQMSCPRGGVGVASMGGRIYAIGGHDGMRYLNSVEAYDPVTNQWCSVATISQCRAGAGVAWADCRVDTLLRPPSMALGKDSGCAPCITGVAHCV</sequence>
<evidence type="ECO:0000313" key="5">
    <source>
        <dbReference type="Proteomes" id="UP000095285"/>
    </source>
</evidence>
<dbReference type="Pfam" id="PF01344">
    <property type="entry name" value="Kelch_1"/>
    <property type="match status" value="6"/>
</dbReference>
<dbReference type="SMART" id="SM00225">
    <property type="entry name" value="BTB"/>
    <property type="match status" value="1"/>
</dbReference>
<dbReference type="PANTHER" id="PTHR24412:SF480">
    <property type="entry name" value="KELCH-LIKE PROTEIN 8"/>
    <property type="match status" value="1"/>
</dbReference>
<keyword evidence="5" id="KW-1185">Reference proteome</keyword>
<accession>A0A1I7VQV7</accession>
<dbReference type="InterPro" id="IPR011333">
    <property type="entry name" value="SKP1/BTB/POZ_sf"/>
</dbReference>
<dbReference type="Gene3D" id="1.25.40.420">
    <property type="match status" value="1"/>
</dbReference>
<dbReference type="SUPFAM" id="SSF117281">
    <property type="entry name" value="Kelch motif"/>
    <property type="match status" value="2"/>
</dbReference>
<dbReference type="GO" id="GO:0003723">
    <property type="term" value="F:RNA binding"/>
    <property type="evidence" value="ECO:0007669"/>
    <property type="project" value="InterPro"/>
</dbReference>
<reference evidence="5" key="1">
    <citation type="submission" date="2012-04" db="EMBL/GenBank/DDBJ databases">
        <title>The Genome Sequence of Loa loa.</title>
        <authorList>
            <consortium name="The Broad Institute Genome Sequencing Platform"/>
            <consortium name="Broad Institute Genome Sequencing Center for Infectious Disease"/>
            <person name="Nutman T.B."/>
            <person name="Fink D.L."/>
            <person name="Russ C."/>
            <person name="Young S."/>
            <person name="Zeng Q."/>
            <person name="Gargeya S."/>
            <person name="Alvarado L."/>
            <person name="Berlin A."/>
            <person name="Chapman S.B."/>
            <person name="Chen Z."/>
            <person name="Freedman E."/>
            <person name="Gellesch M."/>
            <person name="Goldberg J."/>
            <person name="Griggs A."/>
            <person name="Gujja S."/>
            <person name="Heilman E.R."/>
            <person name="Heiman D."/>
            <person name="Howarth C."/>
            <person name="Mehta T."/>
            <person name="Neiman D."/>
            <person name="Pearson M."/>
            <person name="Roberts A."/>
            <person name="Saif S."/>
            <person name="Shea T."/>
            <person name="Shenoy N."/>
            <person name="Sisk P."/>
            <person name="Stolte C."/>
            <person name="Sykes S."/>
            <person name="White J."/>
            <person name="Yandava C."/>
            <person name="Haas B."/>
            <person name="Henn M.R."/>
            <person name="Nusbaum C."/>
            <person name="Birren B."/>
        </authorList>
    </citation>
    <scope>NUCLEOTIDE SEQUENCE [LARGE SCALE GENOMIC DNA]</scope>
</reference>
<keyword evidence="1" id="KW-0880">Kelch repeat</keyword>
<evidence type="ECO:0000256" key="2">
    <source>
        <dbReference type="ARBA" id="ARBA00022737"/>
    </source>
</evidence>
<name>A0A1I7VQV7_LOALO</name>
<dbReference type="CDD" id="cd11717">
    <property type="entry name" value="THUMP_THUMPD1_like"/>
    <property type="match status" value="1"/>
</dbReference>
<dbReference type="SUPFAM" id="SSF143437">
    <property type="entry name" value="THUMP domain-like"/>
    <property type="match status" value="1"/>
</dbReference>
<dbReference type="WBParaSite" id="EN70_5279">
    <property type="protein sequence ID" value="EN70_5279"/>
    <property type="gene ID" value="EN70_5279"/>
</dbReference>
<dbReference type="Gene3D" id="2.120.10.80">
    <property type="entry name" value="Kelch-type beta propeller"/>
    <property type="match status" value="2"/>
</dbReference>
<dbReference type="InterPro" id="IPR011705">
    <property type="entry name" value="BACK"/>
</dbReference>
<dbReference type="PANTHER" id="PTHR24412">
    <property type="entry name" value="KELCH PROTEIN"/>
    <property type="match status" value="1"/>
</dbReference>
<dbReference type="InterPro" id="IPR000210">
    <property type="entry name" value="BTB/POZ_dom"/>
</dbReference>
<dbReference type="Pfam" id="PF00651">
    <property type="entry name" value="BTB"/>
    <property type="match status" value="1"/>
</dbReference>
<dbReference type="STRING" id="7209.A0A1I7VQV7"/>
<dbReference type="InterPro" id="IPR040183">
    <property type="entry name" value="THUMPD1-like"/>
</dbReference>
<dbReference type="Pfam" id="PF07707">
    <property type="entry name" value="BACK"/>
    <property type="match status" value="1"/>
</dbReference>
<evidence type="ECO:0000259" key="4">
    <source>
        <dbReference type="PROSITE" id="PS50097"/>
    </source>
</evidence>
<dbReference type="InterPro" id="IPR006652">
    <property type="entry name" value="Kelch_1"/>
</dbReference>
<dbReference type="GO" id="GO:0006400">
    <property type="term" value="P:tRNA modification"/>
    <property type="evidence" value="ECO:0007669"/>
    <property type="project" value="InterPro"/>
</dbReference>
<dbReference type="SMART" id="SM00875">
    <property type="entry name" value="BACK"/>
    <property type="match status" value="1"/>
</dbReference>
<evidence type="ECO:0000313" key="6">
    <source>
        <dbReference type="WBParaSite" id="EN70_5279"/>
    </source>
</evidence>
<dbReference type="Gene3D" id="3.30.710.10">
    <property type="entry name" value="Potassium Channel Kv1.1, Chain A"/>
    <property type="match status" value="1"/>
</dbReference>
<dbReference type="Gene3D" id="3.30.2300.10">
    <property type="entry name" value="THUMP superfamily"/>
    <property type="match status" value="1"/>
</dbReference>
<feature type="region of interest" description="Disordered" evidence="3">
    <location>
        <begin position="63"/>
        <end position="85"/>
    </location>
</feature>
<feature type="domain" description="BTB" evidence="4">
    <location>
        <begin position="372"/>
        <end position="439"/>
    </location>
</feature>
<evidence type="ECO:0000256" key="1">
    <source>
        <dbReference type="ARBA" id="ARBA00022441"/>
    </source>
</evidence>
<protein>
    <submittedName>
        <fullName evidence="6">BTB domain-containing protein</fullName>
    </submittedName>
</protein>
<dbReference type="SUPFAM" id="SSF54695">
    <property type="entry name" value="POZ domain"/>
    <property type="match status" value="1"/>
</dbReference>
<organism evidence="5 6">
    <name type="scientific">Loa loa</name>
    <name type="common">Eye worm</name>
    <name type="synonym">Filaria loa</name>
    <dbReference type="NCBI Taxonomy" id="7209"/>
    <lineage>
        <taxon>Eukaryota</taxon>
        <taxon>Metazoa</taxon>
        <taxon>Ecdysozoa</taxon>
        <taxon>Nematoda</taxon>
        <taxon>Chromadorea</taxon>
        <taxon>Rhabditida</taxon>
        <taxon>Spirurina</taxon>
        <taxon>Spiruromorpha</taxon>
        <taxon>Filarioidea</taxon>
        <taxon>Onchocercidae</taxon>
        <taxon>Loa</taxon>
    </lineage>
</organism>